<dbReference type="GeneID" id="3257800"/>
<dbReference type="Gene3D" id="1.10.4190.10">
    <property type="entry name" value="Urease accessory protein UreF"/>
    <property type="match status" value="1"/>
</dbReference>
<evidence type="ECO:0000313" key="4">
    <source>
        <dbReference type="EMBL" id="AAW43874.1"/>
    </source>
</evidence>
<dbReference type="PANTHER" id="PTHR33620:SF1">
    <property type="entry name" value="UREASE ACCESSORY PROTEIN F"/>
    <property type="match status" value="1"/>
</dbReference>
<dbReference type="InterPro" id="IPR002639">
    <property type="entry name" value="UreF"/>
</dbReference>
<dbReference type="VEuPathDB" id="FungiDB:CNE04770"/>
<accession>Q5KG58</accession>
<keyword evidence="1" id="KW-0996">Nickel insertion</keyword>
<name>Q5KG58_CRYD1</name>
<dbReference type="AlphaFoldDB" id="Q5KG58"/>
<dbReference type="Pfam" id="PF01730">
    <property type="entry name" value="UreF"/>
    <property type="match status" value="1"/>
</dbReference>
<sequence>MASLNPCAKELHLLYVLTDSSLPTGGFVSSSGLESFAKHGFLSSQYSYTSKEFKDGGVPGKKSMTGGLVDFARAEVSNYASTTGGFVKDGWTCVDDSRKASKAGTGIIEDEVQRVLQKIQALDKYHECTLLSHVGRRSSKAQGVAMLTLFSRGLSRPVGIDEYLNDDGGGPGSTDEMGVKIIEGYKKMVILEKVPGHLAVCWGVITAALGLPVDRALHLHLFLHARSLLSSAVRLNIIGPYASSQLLLHPYRDIINQEVEKLSNCTTGIIEDKAEKSGEEEDLWAWTEDAEKGPATTWPLGEVLMGRHDIQHSRIFNS</sequence>
<evidence type="ECO:0000313" key="5">
    <source>
        <dbReference type="Proteomes" id="UP000002149"/>
    </source>
</evidence>
<dbReference type="PaxDb" id="214684-Q5KG58"/>
<evidence type="ECO:0000256" key="3">
    <source>
        <dbReference type="ARBA" id="ARBA00046339"/>
    </source>
</evidence>
<dbReference type="KEGG" id="cne:CNE04770"/>
<dbReference type="GO" id="GO:0018237">
    <property type="term" value="F:urease activator activity"/>
    <property type="evidence" value="ECO:0000318"/>
    <property type="project" value="GO_Central"/>
</dbReference>
<dbReference type="eggNOG" id="ENOG502REVQ">
    <property type="taxonomic scope" value="Eukaryota"/>
</dbReference>
<dbReference type="GO" id="GO:0019627">
    <property type="term" value="P:urea metabolic process"/>
    <property type="evidence" value="ECO:0000318"/>
    <property type="project" value="GO_Central"/>
</dbReference>
<protein>
    <recommendedName>
        <fullName evidence="6">Urease accessory protein</fullName>
    </recommendedName>
</protein>
<dbReference type="STRING" id="214684.Q5KG58"/>
<dbReference type="FunCoup" id="Q5KG58">
    <property type="interactions" value="7"/>
</dbReference>
<evidence type="ECO:0000256" key="1">
    <source>
        <dbReference type="ARBA" id="ARBA00022988"/>
    </source>
</evidence>
<dbReference type="Proteomes" id="UP000002149">
    <property type="component" value="Chromosome 5"/>
</dbReference>
<dbReference type="PANTHER" id="PTHR33620">
    <property type="entry name" value="UREASE ACCESSORY PROTEIN F"/>
    <property type="match status" value="1"/>
</dbReference>
<evidence type="ECO:0000256" key="2">
    <source>
        <dbReference type="ARBA" id="ARBA00023186"/>
    </source>
</evidence>
<keyword evidence="5" id="KW-1185">Reference proteome</keyword>
<organism evidence="4 5">
    <name type="scientific">Cryptococcus deneoformans (strain JEC21 / ATCC MYA-565)</name>
    <name type="common">Cryptococcus neoformans var. neoformans serotype D</name>
    <dbReference type="NCBI Taxonomy" id="214684"/>
    <lineage>
        <taxon>Eukaryota</taxon>
        <taxon>Fungi</taxon>
        <taxon>Dikarya</taxon>
        <taxon>Basidiomycota</taxon>
        <taxon>Agaricomycotina</taxon>
        <taxon>Tremellomycetes</taxon>
        <taxon>Tremellales</taxon>
        <taxon>Cryptococcaceae</taxon>
        <taxon>Cryptococcus</taxon>
        <taxon>Cryptococcus neoformans species complex</taxon>
    </lineage>
</organism>
<proteinExistence type="inferred from homology"/>
<dbReference type="OMA" id="WVGRHEK"/>
<dbReference type="OrthoDB" id="2550922at2759"/>
<dbReference type="HOGENOM" id="CLU_049215_0_1_1"/>
<dbReference type="InterPro" id="IPR038277">
    <property type="entry name" value="UreF_sf"/>
</dbReference>
<dbReference type="RefSeq" id="XP_571181.1">
    <property type="nucleotide sequence ID" value="XM_571181.1"/>
</dbReference>
<dbReference type="EMBL" id="AE017345">
    <property type="protein sequence ID" value="AAW43874.1"/>
    <property type="molecule type" value="Genomic_DNA"/>
</dbReference>
<comment type="similarity">
    <text evidence="3">Belongs to the UreF family.</text>
</comment>
<gene>
    <name evidence="4" type="ordered locus">CNE04770</name>
</gene>
<reference evidence="4 5" key="1">
    <citation type="journal article" date="2005" name="Science">
        <title>The genome of the basidiomycetous yeast and human pathogen Cryptococcus neoformans.</title>
        <authorList>
            <person name="Loftus B.J."/>
            <person name="Fung E."/>
            <person name="Roncaglia P."/>
            <person name="Rowley D."/>
            <person name="Amedeo P."/>
            <person name="Bruno D."/>
            <person name="Vamathevan J."/>
            <person name="Miranda M."/>
            <person name="Anderson I.J."/>
            <person name="Fraser J.A."/>
            <person name="Allen J.E."/>
            <person name="Bosdet I.E."/>
            <person name="Brent M.R."/>
            <person name="Chiu R."/>
            <person name="Doering T.L."/>
            <person name="Donlin M.J."/>
            <person name="D'Souza C.A."/>
            <person name="Fox D.S."/>
            <person name="Grinberg V."/>
            <person name="Fu J."/>
            <person name="Fukushima M."/>
            <person name="Haas B.J."/>
            <person name="Huang J.C."/>
            <person name="Janbon G."/>
            <person name="Jones S.J."/>
            <person name="Koo H.L."/>
            <person name="Krzywinski M.I."/>
            <person name="Kwon-Chung J.K."/>
            <person name="Lengeler K.B."/>
            <person name="Maiti R."/>
            <person name="Marra M.A."/>
            <person name="Marra R.E."/>
            <person name="Mathewson C.A."/>
            <person name="Mitchell T.G."/>
            <person name="Pertea M."/>
            <person name="Riggs F.R."/>
            <person name="Salzberg S.L."/>
            <person name="Schein J.E."/>
            <person name="Shvartsbeyn A."/>
            <person name="Shin H."/>
            <person name="Shumway M."/>
            <person name="Specht C.A."/>
            <person name="Suh B.B."/>
            <person name="Tenney A."/>
            <person name="Utterback T.R."/>
            <person name="Wickes B.L."/>
            <person name="Wortman J.R."/>
            <person name="Wye N.H."/>
            <person name="Kronstad J.W."/>
            <person name="Lodge J.K."/>
            <person name="Heitman J."/>
            <person name="Davis R.W."/>
            <person name="Fraser C.M."/>
            <person name="Hyman R.W."/>
        </authorList>
    </citation>
    <scope>NUCLEOTIDE SEQUENCE [LARGE SCALE GENOMIC DNA]</scope>
    <source>
        <strain evidence="5">JEC21 / ATCC MYA-565</strain>
    </source>
</reference>
<keyword evidence="2" id="KW-0143">Chaperone</keyword>
<dbReference type="GO" id="GO:0016151">
    <property type="term" value="F:nickel cation binding"/>
    <property type="evidence" value="ECO:0007669"/>
    <property type="project" value="InterPro"/>
</dbReference>
<dbReference type="InParanoid" id="Q5KG58"/>
<evidence type="ECO:0008006" key="6">
    <source>
        <dbReference type="Google" id="ProtNLM"/>
    </source>
</evidence>